<sequence>MSNIFFNHPFKKCLLIMFMMFLPLLFFKVEAQNNTDEQNMPELPQAVHPSKEVVISVLGIMLAITFFLLFYVKFCRVSPLELLNPNPSFQSFNGLTRSWSSRLSGPGIDRQVIETLPFFKFSSLKGSKEGLECTVCLSKFEDTEILRLLPKCKHAFHMNCIDKWLESHSTCPLCRYKVEEVDIKNFTHSFSSRFLRVPSNLNEDPNVEIFVQRELSHRGSSRFNIGSGFWDMGKSKKEEFVIDQESGSTSSGGGSTKLKTVHNFNHKIVISDFVTRSRWSDLNSSDLLSLSCEMLIDDISSKRFSPLEPTNNGKFQGNSRLPASSNEEENSFTALDPAEKRSMSEIAYVPRFAGISKKSRIREYEAPSGEREERLWRIWLPIARRTVQLFARQERSPVQLEHKPLSSIV</sequence>
<comment type="subcellular location">
    <subcellularLocation>
        <location evidence="2">Membrane</location>
        <topology evidence="2">Single-pass membrane protein</topology>
    </subcellularLocation>
</comment>
<feature type="transmembrane region" description="Helical" evidence="17">
    <location>
        <begin position="55"/>
        <end position="72"/>
    </location>
</feature>
<organism evidence="20 21">
    <name type="scientific">Crotalaria pallida</name>
    <name type="common">Smooth rattlebox</name>
    <name type="synonym">Crotalaria striata</name>
    <dbReference type="NCBI Taxonomy" id="3830"/>
    <lineage>
        <taxon>Eukaryota</taxon>
        <taxon>Viridiplantae</taxon>
        <taxon>Streptophyta</taxon>
        <taxon>Embryophyta</taxon>
        <taxon>Tracheophyta</taxon>
        <taxon>Spermatophyta</taxon>
        <taxon>Magnoliopsida</taxon>
        <taxon>eudicotyledons</taxon>
        <taxon>Gunneridae</taxon>
        <taxon>Pentapetalae</taxon>
        <taxon>rosids</taxon>
        <taxon>fabids</taxon>
        <taxon>Fabales</taxon>
        <taxon>Fabaceae</taxon>
        <taxon>Papilionoideae</taxon>
        <taxon>50 kb inversion clade</taxon>
        <taxon>genistoids sensu lato</taxon>
        <taxon>core genistoids</taxon>
        <taxon>Crotalarieae</taxon>
        <taxon>Crotalaria</taxon>
    </lineage>
</organism>
<evidence type="ECO:0000313" key="21">
    <source>
        <dbReference type="Proteomes" id="UP001372338"/>
    </source>
</evidence>
<evidence type="ECO:0000256" key="14">
    <source>
        <dbReference type="ARBA" id="ARBA00024209"/>
    </source>
</evidence>
<dbReference type="GO" id="GO:0061630">
    <property type="term" value="F:ubiquitin protein ligase activity"/>
    <property type="evidence" value="ECO:0007669"/>
    <property type="project" value="UniProtKB-EC"/>
</dbReference>
<dbReference type="PANTHER" id="PTHR46539:SF18">
    <property type="entry name" value="RING-H2 FINGER PROTEIN ATL4J"/>
    <property type="match status" value="1"/>
</dbReference>
<evidence type="ECO:0000256" key="9">
    <source>
        <dbReference type="ARBA" id="ARBA00022771"/>
    </source>
</evidence>
<keyword evidence="9 15" id="KW-0863">Zinc-finger</keyword>
<feature type="compositionally biased region" description="Polar residues" evidence="16">
    <location>
        <begin position="308"/>
        <end position="325"/>
    </location>
</feature>
<comment type="catalytic activity">
    <reaction evidence="1">
        <text>S-ubiquitinyl-[E2 ubiquitin-conjugating enzyme]-L-cysteine + [acceptor protein]-L-lysine = [E2 ubiquitin-conjugating enzyme]-L-cysteine + N(6)-ubiquitinyl-[acceptor protein]-L-lysine.</text>
        <dbReference type="EC" id="2.3.2.27"/>
    </reaction>
</comment>
<name>A0AAN9IMW5_CROPI</name>
<keyword evidence="12 17" id="KW-1133">Transmembrane helix</keyword>
<keyword evidence="7" id="KW-0479">Metal-binding</keyword>
<dbReference type="GO" id="GO:0016020">
    <property type="term" value="C:membrane"/>
    <property type="evidence" value="ECO:0007669"/>
    <property type="project" value="UniProtKB-SubCell"/>
</dbReference>
<dbReference type="CDD" id="cd16461">
    <property type="entry name" value="RING-H2_EL5-like"/>
    <property type="match status" value="1"/>
</dbReference>
<keyword evidence="10" id="KW-0833">Ubl conjugation pathway</keyword>
<keyword evidence="11" id="KW-0862">Zinc</keyword>
<evidence type="ECO:0000256" key="2">
    <source>
        <dbReference type="ARBA" id="ARBA00004167"/>
    </source>
</evidence>
<evidence type="ECO:0000256" key="5">
    <source>
        <dbReference type="ARBA" id="ARBA00022679"/>
    </source>
</evidence>
<evidence type="ECO:0000256" key="18">
    <source>
        <dbReference type="SAM" id="SignalP"/>
    </source>
</evidence>
<accession>A0AAN9IMW5</accession>
<evidence type="ECO:0000256" key="12">
    <source>
        <dbReference type="ARBA" id="ARBA00022989"/>
    </source>
</evidence>
<dbReference type="Pfam" id="PF13639">
    <property type="entry name" value="zf-RING_2"/>
    <property type="match status" value="1"/>
</dbReference>
<dbReference type="FunFam" id="3.30.40.10:FF:000285">
    <property type="entry name" value="RING-H2 finger protein ATL43"/>
    <property type="match status" value="1"/>
</dbReference>
<evidence type="ECO:0000256" key="6">
    <source>
        <dbReference type="ARBA" id="ARBA00022692"/>
    </source>
</evidence>
<dbReference type="InterPro" id="IPR013083">
    <property type="entry name" value="Znf_RING/FYVE/PHD"/>
</dbReference>
<dbReference type="Gene3D" id="3.30.40.10">
    <property type="entry name" value="Zinc/RING finger domain, C3HC4 (zinc finger)"/>
    <property type="match status" value="1"/>
</dbReference>
<evidence type="ECO:0000256" key="7">
    <source>
        <dbReference type="ARBA" id="ARBA00022723"/>
    </source>
</evidence>
<keyword evidence="21" id="KW-1185">Reference proteome</keyword>
<reference evidence="20 21" key="1">
    <citation type="submission" date="2024-01" db="EMBL/GenBank/DDBJ databases">
        <title>The genomes of 5 underutilized Papilionoideae crops provide insights into root nodulation and disease resistanc.</title>
        <authorList>
            <person name="Yuan L."/>
        </authorList>
    </citation>
    <scope>NUCLEOTIDE SEQUENCE [LARGE SCALE GENOMIC DNA]</scope>
    <source>
        <strain evidence="20">ZHUSHIDOU_FW_LH</strain>
        <tissue evidence="20">Leaf</tissue>
    </source>
</reference>
<evidence type="ECO:0000256" key="17">
    <source>
        <dbReference type="SAM" id="Phobius"/>
    </source>
</evidence>
<keyword evidence="5" id="KW-0808">Transferase</keyword>
<feature type="chain" id="PRO_5042876674" description="RING-type E3 ubiquitin transferase" evidence="18">
    <location>
        <begin position="32"/>
        <end position="409"/>
    </location>
</feature>
<dbReference type="AlphaFoldDB" id="A0AAN9IMW5"/>
<comment type="pathway">
    <text evidence="3">Protein modification; protein ubiquitination.</text>
</comment>
<evidence type="ECO:0000256" key="10">
    <source>
        <dbReference type="ARBA" id="ARBA00022786"/>
    </source>
</evidence>
<keyword evidence="13 17" id="KW-0472">Membrane</keyword>
<dbReference type="GO" id="GO:0008270">
    <property type="term" value="F:zinc ion binding"/>
    <property type="evidence" value="ECO:0007669"/>
    <property type="project" value="UniProtKB-KW"/>
</dbReference>
<dbReference type="PROSITE" id="PS50089">
    <property type="entry name" value="ZF_RING_2"/>
    <property type="match status" value="1"/>
</dbReference>
<feature type="domain" description="RING-type" evidence="19">
    <location>
        <begin position="133"/>
        <end position="175"/>
    </location>
</feature>
<evidence type="ECO:0000256" key="15">
    <source>
        <dbReference type="PROSITE-ProRule" id="PRU00175"/>
    </source>
</evidence>
<evidence type="ECO:0000256" key="13">
    <source>
        <dbReference type="ARBA" id="ARBA00023136"/>
    </source>
</evidence>
<evidence type="ECO:0000256" key="11">
    <source>
        <dbReference type="ARBA" id="ARBA00022833"/>
    </source>
</evidence>
<evidence type="ECO:0000256" key="8">
    <source>
        <dbReference type="ARBA" id="ARBA00022729"/>
    </source>
</evidence>
<protein>
    <recommendedName>
        <fullName evidence="4">RING-type E3 ubiquitin transferase</fullName>
        <ecNumber evidence="4">2.3.2.27</ecNumber>
    </recommendedName>
</protein>
<evidence type="ECO:0000256" key="16">
    <source>
        <dbReference type="SAM" id="MobiDB-lite"/>
    </source>
</evidence>
<keyword evidence="8 18" id="KW-0732">Signal</keyword>
<evidence type="ECO:0000259" key="19">
    <source>
        <dbReference type="PROSITE" id="PS50089"/>
    </source>
</evidence>
<proteinExistence type="inferred from homology"/>
<feature type="signal peptide" evidence="18">
    <location>
        <begin position="1"/>
        <end position="31"/>
    </location>
</feature>
<comment type="caution">
    <text evidence="20">The sequence shown here is derived from an EMBL/GenBank/DDBJ whole genome shotgun (WGS) entry which is preliminary data.</text>
</comment>
<dbReference type="EC" id="2.3.2.27" evidence="4"/>
<keyword evidence="6 17" id="KW-0812">Transmembrane</keyword>
<dbReference type="PANTHER" id="PTHR46539">
    <property type="entry name" value="E3 UBIQUITIN-PROTEIN LIGASE ATL42"/>
    <property type="match status" value="1"/>
</dbReference>
<evidence type="ECO:0000256" key="3">
    <source>
        <dbReference type="ARBA" id="ARBA00004906"/>
    </source>
</evidence>
<feature type="region of interest" description="Disordered" evidence="16">
    <location>
        <begin position="306"/>
        <end position="336"/>
    </location>
</feature>
<dbReference type="Proteomes" id="UP001372338">
    <property type="component" value="Unassembled WGS sequence"/>
</dbReference>
<comment type="similarity">
    <text evidence="14">Belongs to the RING-type zinc finger family. ATL subfamily.</text>
</comment>
<evidence type="ECO:0000256" key="1">
    <source>
        <dbReference type="ARBA" id="ARBA00000900"/>
    </source>
</evidence>
<evidence type="ECO:0000313" key="20">
    <source>
        <dbReference type="EMBL" id="KAK7282985.1"/>
    </source>
</evidence>
<gene>
    <name evidence="20" type="ORF">RIF29_12152</name>
</gene>
<evidence type="ECO:0000256" key="4">
    <source>
        <dbReference type="ARBA" id="ARBA00012483"/>
    </source>
</evidence>
<dbReference type="SUPFAM" id="SSF57850">
    <property type="entry name" value="RING/U-box"/>
    <property type="match status" value="1"/>
</dbReference>
<dbReference type="SMART" id="SM00184">
    <property type="entry name" value="RING"/>
    <property type="match status" value="1"/>
</dbReference>
<dbReference type="EMBL" id="JAYWIO010000002">
    <property type="protein sequence ID" value="KAK7282985.1"/>
    <property type="molecule type" value="Genomic_DNA"/>
</dbReference>
<dbReference type="InterPro" id="IPR001841">
    <property type="entry name" value="Znf_RING"/>
</dbReference>